<keyword evidence="3" id="KW-1185">Reference proteome</keyword>
<accession>A0ABQ5W161</accession>
<proteinExistence type="predicted"/>
<feature type="compositionally biased region" description="Basic and acidic residues" evidence="1">
    <location>
        <begin position="144"/>
        <end position="156"/>
    </location>
</feature>
<feature type="region of interest" description="Disordered" evidence="1">
    <location>
        <begin position="144"/>
        <end position="164"/>
    </location>
</feature>
<reference evidence="3" key="1">
    <citation type="journal article" date="2019" name="Int. J. Syst. Evol. Microbiol.">
        <title>The Global Catalogue of Microorganisms (GCM) 10K type strain sequencing project: providing services to taxonomists for standard genome sequencing and annotation.</title>
        <authorList>
            <consortium name="The Broad Institute Genomics Platform"/>
            <consortium name="The Broad Institute Genome Sequencing Center for Infectious Disease"/>
            <person name="Wu L."/>
            <person name="Ma J."/>
        </authorList>
    </citation>
    <scope>NUCLEOTIDE SEQUENCE [LARGE SCALE GENOMIC DNA]</scope>
    <source>
        <strain evidence="3">NBRC 112416</strain>
    </source>
</reference>
<evidence type="ECO:0000313" key="2">
    <source>
        <dbReference type="EMBL" id="GLQ53614.1"/>
    </source>
</evidence>
<comment type="caution">
    <text evidence="2">The sequence shown here is derived from an EMBL/GenBank/DDBJ whole genome shotgun (WGS) entry which is preliminary data.</text>
</comment>
<sequence>MRTILAAIGAALRAVAAFTWVVCKRTGRLVLQLVPDFGASAPAPTPVSSPSRYAPPAGETGGLIERIKAMATAMAMGEDIPAEAFQAVPEQTAAWLMAMDRTMLCRVISARDADLKDHLRGNGSIRGVIACDPRSIADYVEAMERDARPPEPERPAPRRTLAYA</sequence>
<dbReference type="RefSeq" id="WP_284339061.1">
    <property type="nucleotide sequence ID" value="NZ_BSNS01000004.1"/>
</dbReference>
<evidence type="ECO:0000256" key="1">
    <source>
        <dbReference type="SAM" id="MobiDB-lite"/>
    </source>
</evidence>
<dbReference type="EMBL" id="BSNS01000004">
    <property type="protein sequence ID" value="GLQ53614.1"/>
    <property type="molecule type" value="Genomic_DNA"/>
</dbReference>
<organism evidence="2 3">
    <name type="scientific">Devosia nitrariae</name>
    <dbReference type="NCBI Taxonomy" id="2071872"/>
    <lineage>
        <taxon>Bacteria</taxon>
        <taxon>Pseudomonadati</taxon>
        <taxon>Pseudomonadota</taxon>
        <taxon>Alphaproteobacteria</taxon>
        <taxon>Hyphomicrobiales</taxon>
        <taxon>Devosiaceae</taxon>
        <taxon>Devosia</taxon>
    </lineage>
</organism>
<evidence type="ECO:0000313" key="3">
    <source>
        <dbReference type="Proteomes" id="UP001156691"/>
    </source>
</evidence>
<name>A0ABQ5W161_9HYPH</name>
<dbReference type="Proteomes" id="UP001156691">
    <property type="component" value="Unassembled WGS sequence"/>
</dbReference>
<gene>
    <name evidence="2" type="ORF">GCM10010862_08730</name>
</gene>
<protein>
    <submittedName>
        <fullName evidence="2">Uncharacterized protein</fullName>
    </submittedName>
</protein>